<dbReference type="OrthoDB" id="10417471at2759"/>
<feature type="signal peptide" evidence="1">
    <location>
        <begin position="1"/>
        <end position="26"/>
    </location>
</feature>
<feature type="chain" id="PRO_5034674002" evidence="1">
    <location>
        <begin position="27"/>
        <end position="79"/>
    </location>
</feature>
<evidence type="ECO:0000313" key="2">
    <source>
        <dbReference type="EMBL" id="KAG2225622.1"/>
    </source>
</evidence>
<accession>A0A8H7VNM6</accession>
<comment type="caution">
    <text evidence="2">The sequence shown here is derived from an EMBL/GenBank/DDBJ whole genome shotgun (WGS) entry which is preliminary data.</text>
</comment>
<dbReference type="EMBL" id="JAEPRB010000026">
    <property type="protein sequence ID" value="KAG2225622.1"/>
    <property type="molecule type" value="Genomic_DNA"/>
</dbReference>
<evidence type="ECO:0000256" key="1">
    <source>
        <dbReference type="SAM" id="SignalP"/>
    </source>
</evidence>
<protein>
    <submittedName>
        <fullName evidence="2">Uncharacterized protein</fullName>
    </submittedName>
</protein>
<gene>
    <name evidence="2" type="ORF">INT45_013733</name>
</gene>
<name>A0A8H7VNM6_9FUNG</name>
<evidence type="ECO:0000313" key="3">
    <source>
        <dbReference type="Proteomes" id="UP000646827"/>
    </source>
</evidence>
<dbReference type="AlphaFoldDB" id="A0A8H7VNM6"/>
<keyword evidence="3" id="KW-1185">Reference proteome</keyword>
<dbReference type="Proteomes" id="UP000646827">
    <property type="component" value="Unassembled WGS sequence"/>
</dbReference>
<sequence length="79" mass="8426">MPSFSSIATATGAAIFALIMIGTTTSVSEVENTIQAQQESTTESGTTVAGYDEKGSVEKNEPVVKTSKPMGTWFQYSWI</sequence>
<keyword evidence="1" id="KW-0732">Signal</keyword>
<proteinExistence type="predicted"/>
<reference evidence="2 3" key="1">
    <citation type="submission" date="2020-12" db="EMBL/GenBank/DDBJ databases">
        <title>Metabolic potential, ecology and presence of endohyphal bacteria is reflected in genomic diversity of Mucoromycotina.</title>
        <authorList>
            <person name="Muszewska A."/>
            <person name="Okrasinska A."/>
            <person name="Steczkiewicz K."/>
            <person name="Drgas O."/>
            <person name="Orlowska M."/>
            <person name="Perlinska-Lenart U."/>
            <person name="Aleksandrzak-Piekarczyk T."/>
            <person name="Szatraj K."/>
            <person name="Zielenkiewicz U."/>
            <person name="Pilsyk S."/>
            <person name="Malc E."/>
            <person name="Mieczkowski P."/>
            <person name="Kruszewska J.S."/>
            <person name="Biernat P."/>
            <person name="Pawlowska J."/>
        </authorList>
    </citation>
    <scope>NUCLEOTIDE SEQUENCE [LARGE SCALE GENOMIC DNA]</scope>
    <source>
        <strain evidence="2 3">CBS 142.35</strain>
    </source>
</reference>
<organism evidence="2 3">
    <name type="scientific">Circinella minor</name>
    <dbReference type="NCBI Taxonomy" id="1195481"/>
    <lineage>
        <taxon>Eukaryota</taxon>
        <taxon>Fungi</taxon>
        <taxon>Fungi incertae sedis</taxon>
        <taxon>Mucoromycota</taxon>
        <taxon>Mucoromycotina</taxon>
        <taxon>Mucoromycetes</taxon>
        <taxon>Mucorales</taxon>
        <taxon>Lichtheimiaceae</taxon>
        <taxon>Circinella</taxon>
    </lineage>
</organism>